<accession>A0A0A9DQK8</accession>
<proteinExistence type="predicted"/>
<reference evidence="1" key="2">
    <citation type="journal article" date="2015" name="Data Brief">
        <title>Shoot transcriptome of the giant reed, Arundo donax.</title>
        <authorList>
            <person name="Barrero R.A."/>
            <person name="Guerrero F.D."/>
            <person name="Moolhuijzen P."/>
            <person name="Goolsby J.A."/>
            <person name="Tidwell J."/>
            <person name="Bellgard S.E."/>
            <person name="Bellgard M.I."/>
        </authorList>
    </citation>
    <scope>NUCLEOTIDE SEQUENCE</scope>
    <source>
        <tissue evidence="1">Shoot tissue taken approximately 20 cm above the soil surface</tissue>
    </source>
</reference>
<evidence type="ECO:0000313" key="1">
    <source>
        <dbReference type="EMBL" id="JAD87950.1"/>
    </source>
</evidence>
<organism evidence="1">
    <name type="scientific">Arundo donax</name>
    <name type="common">Giant reed</name>
    <name type="synonym">Donax arundinaceus</name>
    <dbReference type="NCBI Taxonomy" id="35708"/>
    <lineage>
        <taxon>Eukaryota</taxon>
        <taxon>Viridiplantae</taxon>
        <taxon>Streptophyta</taxon>
        <taxon>Embryophyta</taxon>
        <taxon>Tracheophyta</taxon>
        <taxon>Spermatophyta</taxon>
        <taxon>Magnoliopsida</taxon>
        <taxon>Liliopsida</taxon>
        <taxon>Poales</taxon>
        <taxon>Poaceae</taxon>
        <taxon>PACMAD clade</taxon>
        <taxon>Arundinoideae</taxon>
        <taxon>Arundineae</taxon>
        <taxon>Arundo</taxon>
    </lineage>
</organism>
<protein>
    <submittedName>
        <fullName evidence="1">Uncharacterized protein</fullName>
    </submittedName>
</protein>
<reference evidence="1" key="1">
    <citation type="submission" date="2014-09" db="EMBL/GenBank/DDBJ databases">
        <authorList>
            <person name="Magalhaes I.L.F."/>
            <person name="Oliveira U."/>
            <person name="Santos F.R."/>
            <person name="Vidigal T.H.D.A."/>
            <person name="Brescovit A.D."/>
            <person name="Santos A.J."/>
        </authorList>
    </citation>
    <scope>NUCLEOTIDE SEQUENCE</scope>
    <source>
        <tissue evidence="1">Shoot tissue taken approximately 20 cm above the soil surface</tissue>
    </source>
</reference>
<name>A0A0A9DQK8_ARUDO</name>
<dbReference type="EMBL" id="GBRH01209945">
    <property type="protein sequence ID" value="JAD87950.1"/>
    <property type="molecule type" value="Transcribed_RNA"/>
</dbReference>
<dbReference type="AlphaFoldDB" id="A0A0A9DQK8"/>
<sequence>MLTGLVILGDTSLKATSGGVNDKHGTISLGSTSDHVLDEVTVSGSINDSAAVLGGLKLPQGNINGDTPLTLSLELVKHPGVFEGPLIHLYSLFLKPLDHTLVNAFKLVDEVTSGCGLARVDMANDHNVDVNLLLTHGCRSC</sequence>